<dbReference type="AlphaFoldDB" id="A0A385Z1E2"/>
<keyword evidence="2" id="KW-1185">Reference proteome</keyword>
<evidence type="ECO:0000313" key="1">
    <source>
        <dbReference type="EMBL" id="AYC31708.1"/>
    </source>
</evidence>
<accession>A0A385Z1E2</accession>
<name>A0A385Z1E2_9PSED</name>
<dbReference type="OrthoDB" id="7007897at2"/>
<reference evidence="2" key="1">
    <citation type="submission" date="2018-09" db="EMBL/GenBank/DDBJ databases">
        <authorList>
            <person name="Zhu H."/>
        </authorList>
    </citation>
    <scope>NUCLEOTIDE SEQUENCE [LARGE SCALE GENOMIC DNA]</scope>
    <source>
        <strain evidence="2">K2W31S-8</strain>
    </source>
</reference>
<protein>
    <submittedName>
        <fullName evidence="1">Uncharacterized protein</fullName>
    </submittedName>
</protein>
<organism evidence="1 2">
    <name type="scientific">Pseudomonas cavernae</name>
    <dbReference type="NCBI Taxonomy" id="2320867"/>
    <lineage>
        <taxon>Bacteria</taxon>
        <taxon>Pseudomonadati</taxon>
        <taxon>Pseudomonadota</taxon>
        <taxon>Gammaproteobacteria</taxon>
        <taxon>Pseudomonadales</taxon>
        <taxon>Pseudomonadaceae</taxon>
        <taxon>Pseudomonas</taxon>
    </lineage>
</organism>
<gene>
    <name evidence="1" type="ORF">D3880_04585</name>
</gene>
<dbReference type="EMBL" id="CP032419">
    <property type="protein sequence ID" value="AYC31708.1"/>
    <property type="molecule type" value="Genomic_DNA"/>
</dbReference>
<dbReference type="KEGG" id="pcav:D3880_04585"/>
<dbReference type="Proteomes" id="UP000265560">
    <property type="component" value="Chromosome"/>
</dbReference>
<sequence length="398" mass="41799">MRILTVTALTLVALGAQAELRELDDGQMADVQGAGFGFVLEQILMDASNAQITVNDINRVSGSTQENMPIKVTEFYLGASGSNKGANLAPVTVGRLNHPFTLGLDKGEDLRTLSETYALQSKTVTEGGATKTVQYRAPTGSSQWLQTTPSDVAVLGLTFPERLQSGGGDCISGSARAGSNCSSRAGEKADLGVRLDFEVVKDSRTDVLNIDIGELAMDGSYLRLWGDKTRAQLVGEARLNLFAKTLDISACTRLSGQADCAPSAALAGTIYTTNSFANIALGFGKLQPLLLDVNSNGQFVLELPSPVNTSLTQTQRNAQAADYYANTPRTSLVFDNLNVGLGRPPAGGFANMPAAALNSSGKAIVGSGGMVGGGYNFGRNEISGLTINYMKATSHDLR</sequence>
<dbReference type="RefSeq" id="WP_119892332.1">
    <property type="nucleotide sequence ID" value="NZ_CP032419.1"/>
</dbReference>
<proteinExistence type="predicted"/>
<evidence type="ECO:0000313" key="2">
    <source>
        <dbReference type="Proteomes" id="UP000265560"/>
    </source>
</evidence>